<evidence type="ECO:0000256" key="1">
    <source>
        <dbReference type="ARBA" id="ARBA00004251"/>
    </source>
</evidence>
<evidence type="ECO:0000256" key="17">
    <source>
        <dbReference type="SAM" id="MobiDB-lite"/>
    </source>
</evidence>
<dbReference type="InterPro" id="IPR039808">
    <property type="entry name" value="Cadherin"/>
</dbReference>
<dbReference type="GO" id="GO:0005509">
    <property type="term" value="F:calcium ion binding"/>
    <property type="evidence" value="ECO:0007669"/>
    <property type="project" value="UniProtKB-UniRule"/>
</dbReference>
<evidence type="ECO:0000256" key="6">
    <source>
        <dbReference type="ARBA" id="ARBA00022737"/>
    </source>
</evidence>
<organism evidence="21 22">
    <name type="scientific">Pinctada imbricata</name>
    <name type="common">Atlantic pearl-oyster</name>
    <name type="synonym">Pinctada martensii</name>
    <dbReference type="NCBI Taxonomy" id="66713"/>
    <lineage>
        <taxon>Eukaryota</taxon>
        <taxon>Metazoa</taxon>
        <taxon>Spiralia</taxon>
        <taxon>Lophotrochozoa</taxon>
        <taxon>Mollusca</taxon>
        <taxon>Bivalvia</taxon>
        <taxon>Autobranchia</taxon>
        <taxon>Pteriomorphia</taxon>
        <taxon>Pterioida</taxon>
        <taxon>Pterioidea</taxon>
        <taxon>Pteriidae</taxon>
        <taxon>Pinctada</taxon>
    </lineage>
</organism>
<feature type="domain" description="Laminin G" evidence="18">
    <location>
        <begin position="1683"/>
        <end position="1866"/>
    </location>
</feature>
<dbReference type="PRINTS" id="PR00205">
    <property type="entry name" value="CADHERIN"/>
</dbReference>
<dbReference type="InterPro" id="IPR056370">
    <property type="entry name" value="Shg-like_Ig-like"/>
</dbReference>
<dbReference type="Pfam" id="PF00028">
    <property type="entry name" value="Cadherin"/>
    <property type="match status" value="10"/>
</dbReference>
<feature type="region of interest" description="Disordered" evidence="17">
    <location>
        <begin position="2240"/>
        <end position="2315"/>
    </location>
</feature>
<accession>A0AA88XHV2</accession>
<keyword evidence="9" id="KW-1133">Transmembrane helix</keyword>
<dbReference type="PANTHER" id="PTHR24027:SF422">
    <property type="entry name" value="CADHERIN DOMAIN-CONTAINING PROTEIN"/>
    <property type="match status" value="1"/>
</dbReference>
<dbReference type="Proteomes" id="UP001186944">
    <property type="component" value="Unassembled WGS sequence"/>
</dbReference>
<dbReference type="SMART" id="SM00112">
    <property type="entry name" value="CA"/>
    <property type="match status" value="14"/>
</dbReference>
<feature type="domain" description="Cadherin" evidence="20">
    <location>
        <begin position="836"/>
        <end position="947"/>
    </location>
</feature>
<dbReference type="SMART" id="SM00181">
    <property type="entry name" value="EGF"/>
    <property type="match status" value="4"/>
</dbReference>
<dbReference type="GO" id="GO:0016342">
    <property type="term" value="C:catenin complex"/>
    <property type="evidence" value="ECO:0007669"/>
    <property type="project" value="TreeGrafter"/>
</dbReference>
<dbReference type="Gene3D" id="4.10.900.10">
    <property type="entry name" value="TCF3-CBD (Catenin binding domain)"/>
    <property type="match status" value="1"/>
</dbReference>
<proteinExistence type="predicted"/>
<dbReference type="GO" id="GO:0007163">
    <property type="term" value="P:establishment or maintenance of cell polarity"/>
    <property type="evidence" value="ECO:0007669"/>
    <property type="project" value="UniProtKB-ARBA"/>
</dbReference>
<feature type="domain" description="Cadherin" evidence="20">
    <location>
        <begin position="733"/>
        <end position="832"/>
    </location>
</feature>
<dbReference type="PROSITE" id="PS50268">
    <property type="entry name" value="CADHERIN_2"/>
    <property type="match status" value="13"/>
</dbReference>
<dbReference type="GO" id="GO:0045296">
    <property type="term" value="F:cadherin binding"/>
    <property type="evidence" value="ECO:0007669"/>
    <property type="project" value="TreeGrafter"/>
</dbReference>
<feature type="domain" description="Cadherin" evidence="20">
    <location>
        <begin position="1163"/>
        <end position="1271"/>
    </location>
</feature>
<dbReference type="FunFam" id="4.10.900.10:FF:000001">
    <property type="entry name" value="Cadherin 2"/>
    <property type="match status" value="1"/>
</dbReference>
<dbReference type="PROSITE" id="PS50026">
    <property type="entry name" value="EGF_3"/>
    <property type="match status" value="3"/>
</dbReference>
<dbReference type="GO" id="GO:0005912">
    <property type="term" value="C:adherens junction"/>
    <property type="evidence" value="ECO:0007669"/>
    <property type="project" value="TreeGrafter"/>
</dbReference>
<evidence type="ECO:0000256" key="8">
    <source>
        <dbReference type="ARBA" id="ARBA00022889"/>
    </source>
</evidence>
<dbReference type="CDD" id="cd00054">
    <property type="entry name" value="EGF_CA"/>
    <property type="match status" value="2"/>
</dbReference>
<keyword evidence="12" id="KW-0325">Glycoprotein</keyword>
<keyword evidence="2" id="KW-1003">Cell membrane</keyword>
<evidence type="ECO:0000256" key="7">
    <source>
        <dbReference type="ARBA" id="ARBA00022837"/>
    </source>
</evidence>
<keyword evidence="7 13" id="KW-0106">Calcium</keyword>
<feature type="disulfide bond" evidence="14">
    <location>
        <begin position="1672"/>
        <end position="1681"/>
    </location>
</feature>
<feature type="domain" description="Cadherin" evidence="20">
    <location>
        <begin position="65"/>
        <end position="171"/>
    </location>
</feature>
<feature type="domain" description="Laminin G" evidence="18">
    <location>
        <begin position="1898"/>
        <end position="2092"/>
    </location>
</feature>
<feature type="domain" description="EGF-like" evidence="19">
    <location>
        <begin position="1645"/>
        <end position="1682"/>
    </location>
</feature>
<keyword evidence="8 15" id="KW-0130">Cell adhesion</keyword>
<dbReference type="InterPro" id="IPR002126">
    <property type="entry name" value="Cadherin-like_dom"/>
</dbReference>
<evidence type="ECO:0000256" key="12">
    <source>
        <dbReference type="ARBA" id="ARBA00023180"/>
    </source>
</evidence>
<comment type="caution">
    <text evidence="14">Lacks conserved residue(s) required for the propagation of feature annotation.</text>
</comment>
<evidence type="ECO:0000256" key="4">
    <source>
        <dbReference type="ARBA" id="ARBA00022723"/>
    </source>
</evidence>
<dbReference type="InterPro" id="IPR020894">
    <property type="entry name" value="Cadherin_CS"/>
</dbReference>
<evidence type="ECO:0000256" key="3">
    <source>
        <dbReference type="ARBA" id="ARBA00022692"/>
    </source>
</evidence>
<keyword evidence="3 15" id="KW-0812">Transmembrane</keyword>
<keyword evidence="11 14" id="KW-1015">Disulfide bond</keyword>
<dbReference type="PROSITE" id="PS50025">
    <property type="entry name" value="LAM_G_DOMAIN"/>
    <property type="match status" value="2"/>
</dbReference>
<evidence type="ECO:0000259" key="19">
    <source>
        <dbReference type="PROSITE" id="PS50026"/>
    </source>
</evidence>
<dbReference type="Pfam" id="PF24811">
    <property type="entry name" value="Ig_Shg"/>
    <property type="match status" value="1"/>
</dbReference>
<evidence type="ECO:0000313" key="22">
    <source>
        <dbReference type="Proteomes" id="UP001186944"/>
    </source>
</evidence>
<feature type="disulfide bond" evidence="14">
    <location>
        <begin position="1866"/>
        <end position="1883"/>
    </location>
</feature>
<dbReference type="PANTHER" id="PTHR24027">
    <property type="entry name" value="CADHERIN-23"/>
    <property type="match status" value="1"/>
</dbReference>
<dbReference type="CDD" id="cd00110">
    <property type="entry name" value="LamG"/>
    <property type="match status" value="2"/>
</dbReference>
<feature type="domain" description="EGF-like" evidence="19">
    <location>
        <begin position="1857"/>
        <end position="1895"/>
    </location>
</feature>
<evidence type="ECO:0008006" key="23">
    <source>
        <dbReference type="Google" id="ProtNLM"/>
    </source>
</evidence>
<dbReference type="Gene3D" id="2.60.40.60">
    <property type="entry name" value="Cadherins"/>
    <property type="match status" value="13"/>
</dbReference>
<keyword evidence="5" id="KW-0732">Signal</keyword>
<keyword evidence="10" id="KW-0472">Membrane</keyword>
<keyword evidence="6" id="KW-0677">Repeat</keyword>
<dbReference type="PROSITE" id="PS00232">
    <property type="entry name" value="CADHERIN_1"/>
    <property type="match status" value="4"/>
</dbReference>
<evidence type="ECO:0000313" key="21">
    <source>
        <dbReference type="EMBL" id="KAK3084768.1"/>
    </source>
</evidence>
<dbReference type="SMART" id="SM00282">
    <property type="entry name" value="LamG"/>
    <property type="match status" value="2"/>
</dbReference>
<dbReference type="GO" id="GO:0016339">
    <property type="term" value="P:calcium-dependent cell-cell adhesion via plasma membrane cell adhesion molecules"/>
    <property type="evidence" value="ECO:0007669"/>
    <property type="project" value="TreeGrafter"/>
</dbReference>
<dbReference type="GO" id="GO:0016477">
    <property type="term" value="P:cell migration"/>
    <property type="evidence" value="ECO:0007669"/>
    <property type="project" value="TreeGrafter"/>
</dbReference>
<feature type="domain" description="Cadherin" evidence="20">
    <location>
        <begin position="494"/>
        <end position="611"/>
    </location>
</feature>
<feature type="domain" description="Cadherin" evidence="20">
    <location>
        <begin position="390"/>
        <end position="500"/>
    </location>
</feature>
<feature type="domain" description="EGF-like" evidence="19">
    <location>
        <begin position="2136"/>
        <end position="2176"/>
    </location>
</feature>
<dbReference type="InterPro" id="IPR027397">
    <property type="entry name" value="Catenin-bd_sf"/>
</dbReference>
<evidence type="ECO:0000256" key="5">
    <source>
        <dbReference type="ARBA" id="ARBA00022729"/>
    </source>
</evidence>
<evidence type="ECO:0000256" key="13">
    <source>
        <dbReference type="PROSITE-ProRule" id="PRU00043"/>
    </source>
</evidence>
<evidence type="ECO:0000256" key="2">
    <source>
        <dbReference type="ARBA" id="ARBA00022475"/>
    </source>
</evidence>
<evidence type="ECO:0000256" key="15">
    <source>
        <dbReference type="RuleBase" id="RU003318"/>
    </source>
</evidence>
<protein>
    <recommendedName>
        <fullName evidence="23">Neural-cadherin</fullName>
    </recommendedName>
</protein>
<evidence type="ECO:0000259" key="18">
    <source>
        <dbReference type="PROSITE" id="PS50025"/>
    </source>
</evidence>
<dbReference type="Pfam" id="PF01049">
    <property type="entry name" value="CADH_Y-type_LIR"/>
    <property type="match status" value="1"/>
</dbReference>
<dbReference type="InterPro" id="IPR000233">
    <property type="entry name" value="Cadherin_Y-type_LIR"/>
</dbReference>
<comment type="caution">
    <text evidence="21">The sequence shown here is derived from an EMBL/GenBank/DDBJ whole genome shotgun (WGS) entry which is preliminary data.</text>
</comment>
<evidence type="ECO:0000259" key="20">
    <source>
        <dbReference type="PROSITE" id="PS50268"/>
    </source>
</evidence>
<feature type="domain" description="Cadherin" evidence="20">
    <location>
        <begin position="1270"/>
        <end position="1390"/>
    </location>
</feature>
<dbReference type="PROSITE" id="PS01186">
    <property type="entry name" value="EGF_2"/>
    <property type="match status" value="1"/>
</dbReference>
<feature type="disulfide bond" evidence="14">
    <location>
        <begin position="2166"/>
        <end position="2175"/>
    </location>
</feature>
<dbReference type="SUPFAM" id="SSF49899">
    <property type="entry name" value="Concanavalin A-like lectins/glucanases"/>
    <property type="match status" value="2"/>
</dbReference>
<dbReference type="InterPro" id="IPR015919">
    <property type="entry name" value="Cadherin-like_sf"/>
</dbReference>
<dbReference type="SUPFAM" id="SSF49313">
    <property type="entry name" value="Cadherin-like"/>
    <property type="match status" value="14"/>
</dbReference>
<dbReference type="GO" id="GO:0000902">
    <property type="term" value="P:cell morphogenesis"/>
    <property type="evidence" value="ECO:0007669"/>
    <property type="project" value="TreeGrafter"/>
</dbReference>
<comment type="subcellular location">
    <subcellularLocation>
        <location evidence="1 15">Cell membrane</location>
        <topology evidence="1 15">Single-pass type I membrane protein</topology>
    </subcellularLocation>
</comment>
<dbReference type="InterPro" id="IPR001791">
    <property type="entry name" value="Laminin_G"/>
</dbReference>
<feature type="domain" description="Cadherin" evidence="20">
    <location>
        <begin position="1055"/>
        <end position="1162"/>
    </location>
</feature>
<dbReference type="GO" id="GO:0044331">
    <property type="term" value="P:cell-cell adhesion mediated by cadherin"/>
    <property type="evidence" value="ECO:0007669"/>
    <property type="project" value="TreeGrafter"/>
</dbReference>
<dbReference type="Pfam" id="PF02210">
    <property type="entry name" value="Laminin_G_2"/>
    <property type="match status" value="2"/>
</dbReference>
<sequence>MSTLSRQDLPVEDGNLKTLQPLDYETDPHSFTLTVMALDSYTGLSSIAQLVVNVVDKNEYAPLFSKSTYTANVRETLPKGSIVTTVSASDKDANTNISYTVTNPLFAVPTSGNGQTGNVIVNGELDYDKTPRNRYEFDIIATDNGINPYPRNATARIIVNLINENDQDPKFDDNLVTSLVNNTAGGTTIFTVRATDEDGDGITYSFQGGTNIYQLFEIERDTGKIILRPNTRIPEGTDRYELPVVATDDGSCCASAQPRSSSATVVINIIDAVNLKPNFVNCASYASTVLEDQEPGAVVTKVSATDQNRGENGVVEYYIIEDQKNTAALFSINNMTGELVTSARLDRETQSSRNLFITVRAVDRGNPPLDDYCTFAITVGDVNDNDPIFRSNQYTGQILKAASVGTVVLTVQADDSDLGMNAAIQYSITSNPGDYFRMDKDTGEISVNRSLNTASNNVVLSVEAKDQGSQPRSSTSTVIITVSTDPNVQPPRWTEINPLFQVAENADLNYIVGTLTAENRIADISDPGLDFNIVGLNNRLSQVDPSGNFIIAKVSGAESVNIKINKILDYETKQEYTITIRASNRAGGNGIFSDNVVRIKVQDVNDVNPEFQNINPDSGKIDIYVKENSPAGTVVSGIVATDGDLTAPFNETKYSLLNTNGRFDIDRVTGVITTRRVFDREATSDDSSKYYYVSAIAVDGANSSKPGTDGPNTGSVGVQIIIQDENDNSPYFEQSLYTASVQEDSFIGSSIVTVAAKDDDDPKFTTFTYTLEGSSLFDVNRRTGTIRVAGNLDYETPPNTYTLTLTVDDGKYSNRTNVQITIIDTNDNSPVFDNDTYIIRTITENEDYTNRPPILKVHATDPDTERDSGMEYEIAQGDSVITNLFSINRTTGDLSLRGSLDRDRPNGREVYQFNVLAIDEPGSSTRLTGYATVQVFPIDVNDNDPFFLTSSLTASVREMSAVGVSVMTVKAEDYDAGQNAELTYNIVDGSQTPREAFRMNSDGSVFTTVNNLDRETNPTYYFEVVASDNGVPKRSTTATATVNIKDINDNSPRFSQRVYEASIPETHTGRIMTLTATDLDIDDQLRFELTGEATTFFFMRQEETKIGSLDRTGVLEVYTKPDYEKAEQRNFNFSVIVTDTIYSDTAFVVIEVLDVNDEIPNITPAQIEVERDENVPVNTTLATFTAVDADVDPNNGAFDFFISGKPLDEMPNFYFSIDANGVVRVKNPLDYEKISTHIIKILAIDRGLPPQTGTATLTVRLNNINDNAPNLREDTVSFKENTPPAIQDKVYIYAEDPDGSPFAGPFTIGEGSCAPGNNACDNFNVVFSPSQDRAEIVPLSQFDREEKLFYELPIVMSDMRTATGADAAKRLTGTSTLTIQISDENDNPSSDGTQNIHVYNYKGMFANIFIGSAHYEDRDDDRADKQFSLIGSSNYFNVSQAGGNIMMLAHVPSGRHTLAIRVTETNSRAPDFRKSVRSIVTIYIEDLPEEAPYKSGSVRLTGITAAEFVKNSLESFRSLLETKLKENKKNPTSKAQIISVTDTEVDGVKYCDVRYAALGSPYYPASKVDGIVEKDKDEFANTLGNGASIAMVSIDMCLREICEGGGCHNKLIVKDEPNLVDANGSSFVGVATEVMAECGCKAATNVTECSANYCLNGGTCSKDLWGNLHCNCPADFNGPRCQQTSLGFDGTGYALFETLRQCENSVTSIEFITLNENALIMYNGPVRALQALDPEDFFVLQMRAGYPELTINHGTGSLTLSVNGRDAQNNLKMAELNDGKWHQIDIRRQGKVVTLTVDNCLSADNVEGAVPGQKSLRGHRGNQGREQLYDLYTKNFYDGIKDGCPEEDIVCGKNSANARKCENGICEMTEFPNPPSNPGASVCICNPGYRGSLCQDATTVRDFRTDSFMDWQLTNDFINSLSTRKLDIQLQYRSRDRDGMIFHVQAQEGTEFMRLEIIDNVLQVLYNFGDENRFLQLSEISASDGAWHTVYIKRRGQSLVLQLDGGEGDRYAEMNSNSLYQEMAIKGDQIYAGAQVSYEHTAIIDSNNKRDFSSSCMNDIRLNQEWFPMTLSENSQSTKVRLQRDVNTSPGCVREDCTLNIIAQCAAQNKTCLSLWGAYECVCAKHHEPSGQSCVQKNYCALLSPCHHLSTCLNNAKTEHGYVCICPPEMEGRICNIARQTPVPPDDGDDGWIVPVRRKITDIRENIVNYDEEGAGEFDNDAFDISRLRKPADLMTRMDRPDLMATNERPLKSGAPPGGQVGDFIEDRLQDADDDPSAPPHDTTRNFDYEGGGSDAGSLSSLNTTTSDGDQDYDYLNNWGPKFAKLADMYNNYEDSE</sequence>
<feature type="domain" description="Cadherin" evidence="20">
    <location>
        <begin position="948"/>
        <end position="1054"/>
    </location>
</feature>
<feature type="domain" description="Cadherin" evidence="20">
    <location>
        <begin position="171"/>
        <end position="279"/>
    </location>
</feature>
<dbReference type="EMBL" id="VSWD01000013">
    <property type="protein sequence ID" value="KAK3084768.1"/>
    <property type="molecule type" value="Genomic_DNA"/>
</dbReference>
<gene>
    <name evidence="21" type="ORF">FSP39_018540</name>
</gene>
<evidence type="ECO:0000256" key="10">
    <source>
        <dbReference type="ARBA" id="ARBA00023136"/>
    </source>
</evidence>
<feature type="domain" description="Cadherin" evidence="20">
    <location>
        <begin position="617"/>
        <end position="732"/>
    </location>
</feature>
<name>A0AA88XHV2_PINIB</name>
<dbReference type="PROSITE" id="PS00022">
    <property type="entry name" value="EGF_1"/>
    <property type="match status" value="3"/>
</dbReference>
<dbReference type="Gene3D" id="2.10.25.10">
    <property type="entry name" value="Laminin"/>
    <property type="match status" value="2"/>
</dbReference>
<feature type="domain" description="Cadherin" evidence="20">
    <location>
        <begin position="281"/>
        <end position="389"/>
    </location>
</feature>
<dbReference type="SMART" id="SM00179">
    <property type="entry name" value="EGF_CA"/>
    <property type="match status" value="2"/>
</dbReference>
<dbReference type="GO" id="GO:0034332">
    <property type="term" value="P:adherens junction organization"/>
    <property type="evidence" value="ECO:0007669"/>
    <property type="project" value="TreeGrafter"/>
</dbReference>
<keyword evidence="22" id="KW-1185">Reference proteome</keyword>
<dbReference type="InterPro" id="IPR000742">
    <property type="entry name" value="EGF"/>
</dbReference>
<evidence type="ECO:0000256" key="14">
    <source>
        <dbReference type="PROSITE-ProRule" id="PRU00076"/>
    </source>
</evidence>
<dbReference type="SUPFAM" id="SSF57196">
    <property type="entry name" value="EGF/Laminin"/>
    <property type="match status" value="1"/>
</dbReference>
<dbReference type="InterPro" id="IPR001881">
    <property type="entry name" value="EGF-like_Ca-bd_dom"/>
</dbReference>
<keyword evidence="4" id="KW-0479">Metal-binding</keyword>
<keyword evidence="14" id="KW-0245">EGF-like domain</keyword>
<reference evidence="21" key="1">
    <citation type="submission" date="2019-08" db="EMBL/GenBank/DDBJ databases">
        <title>The improved chromosome-level genome for the pearl oyster Pinctada fucata martensii using PacBio sequencing and Hi-C.</title>
        <authorList>
            <person name="Zheng Z."/>
        </authorList>
    </citation>
    <scope>NUCLEOTIDE SEQUENCE</scope>
    <source>
        <strain evidence="21">ZZ-2019</strain>
        <tissue evidence="21">Adductor muscle</tissue>
    </source>
</reference>
<dbReference type="FunFam" id="2.60.40.60:FF:000116">
    <property type="entry name" value="Dachsous cadherin-related 2"/>
    <property type="match status" value="1"/>
</dbReference>
<feature type="disulfide bond" evidence="14">
    <location>
        <begin position="1885"/>
        <end position="1894"/>
    </location>
</feature>
<dbReference type="FunFam" id="2.60.40.60:FF:000020">
    <property type="entry name" value="Dachsous cadherin-related 1b"/>
    <property type="match status" value="3"/>
</dbReference>
<dbReference type="GO" id="GO:0007156">
    <property type="term" value="P:homophilic cell adhesion via plasma membrane adhesion molecules"/>
    <property type="evidence" value="ECO:0007669"/>
    <property type="project" value="InterPro"/>
</dbReference>
<dbReference type="GO" id="GO:0008013">
    <property type="term" value="F:beta-catenin binding"/>
    <property type="evidence" value="ECO:0007669"/>
    <property type="project" value="TreeGrafter"/>
</dbReference>
<comment type="function">
    <text evidence="16">Cadherins are calcium-dependent cell adhesion proteins.</text>
</comment>
<dbReference type="Gene3D" id="2.60.120.200">
    <property type="match status" value="2"/>
</dbReference>
<evidence type="ECO:0000256" key="16">
    <source>
        <dbReference type="RuleBase" id="RU004357"/>
    </source>
</evidence>
<dbReference type="InterPro" id="IPR013320">
    <property type="entry name" value="ConA-like_dom_sf"/>
</dbReference>
<evidence type="ECO:0000256" key="11">
    <source>
        <dbReference type="ARBA" id="ARBA00023157"/>
    </source>
</evidence>
<dbReference type="CDD" id="cd11304">
    <property type="entry name" value="Cadherin_repeat"/>
    <property type="match status" value="12"/>
</dbReference>
<evidence type="ECO:0000256" key="9">
    <source>
        <dbReference type="ARBA" id="ARBA00022989"/>
    </source>
</evidence>
<feature type="domain" description="Cadherin" evidence="20">
    <location>
        <begin position="3"/>
        <end position="64"/>
    </location>
</feature>
<dbReference type="GO" id="GO:0007043">
    <property type="term" value="P:cell-cell junction assembly"/>
    <property type="evidence" value="ECO:0007669"/>
    <property type="project" value="TreeGrafter"/>
</dbReference>